<dbReference type="GO" id="GO:0003724">
    <property type="term" value="F:RNA helicase activity"/>
    <property type="evidence" value="ECO:0007669"/>
    <property type="project" value="UniProtKB-EC"/>
</dbReference>
<feature type="short sequence motif" description="Q motif" evidence="6">
    <location>
        <begin position="48"/>
        <end position="77"/>
    </location>
</feature>
<dbReference type="Pfam" id="PF00271">
    <property type="entry name" value="Helicase_C"/>
    <property type="match status" value="1"/>
</dbReference>
<dbReference type="InterPro" id="IPR027417">
    <property type="entry name" value="P-loop_NTPase"/>
</dbReference>
<evidence type="ECO:0000259" key="9">
    <source>
        <dbReference type="PROSITE" id="PS51194"/>
    </source>
</evidence>
<evidence type="ECO:0000256" key="4">
    <source>
        <dbReference type="ARBA" id="ARBA00022806"/>
    </source>
</evidence>
<dbReference type="OrthoDB" id="196131at2759"/>
<evidence type="ECO:0000313" key="12">
    <source>
        <dbReference type="Proteomes" id="UP000594262"/>
    </source>
</evidence>
<evidence type="ECO:0000256" key="5">
    <source>
        <dbReference type="ARBA" id="ARBA00022840"/>
    </source>
</evidence>
<feature type="compositionally biased region" description="Polar residues" evidence="7">
    <location>
        <begin position="166"/>
        <end position="199"/>
    </location>
</feature>
<reference evidence="11" key="1">
    <citation type="submission" date="2021-01" db="UniProtKB">
        <authorList>
            <consortium name="EnsemblMetazoa"/>
        </authorList>
    </citation>
    <scope>IDENTIFICATION</scope>
</reference>
<evidence type="ECO:0000313" key="11">
    <source>
        <dbReference type="EnsemblMetazoa" id="CLYHEMP006192.1"/>
    </source>
</evidence>
<name>A0A7M5VBF3_9CNID</name>
<dbReference type="CDD" id="cd00268">
    <property type="entry name" value="DEADc"/>
    <property type="match status" value="1"/>
</dbReference>
<dbReference type="EnsemblMetazoa" id="CLYHEMT006192.1">
    <property type="protein sequence ID" value="CLYHEMP006192.1"/>
    <property type="gene ID" value="CLYHEMG006192"/>
</dbReference>
<dbReference type="Gene3D" id="3.40.50.300">
    <property type="entry name" value="P-loop containing nucleotide triphosphate hydrolases"/>
    <property type="match status" value="3"/>
</dbReference>
<dbReference type="InterPro" id="IPR011545">
    <property type="entry name" value="DEAD/DEAH_box_helicase_dom"/>
</dbReference>
<dbReference type="PROSITE" id="PS51192">
    <property type="entry name" value="HELICASE_ATP_BIND_1"/>
    <property type="match status" value="1"/>
</dbReference>
<dbReference type="AlphaFoldDB" id="A0A7M5VBF3"/>
<evidence type="ECO:0000259" key="10">
    <source>
        <dbReference type="PROSITE" id="PS51195"/>
    </source>
</evidence>
<dbReference type="CDD" id="cd18787">
    <property type="entry name" value="SF2_C_DEAD"/>
    <property type="match status" value="1"/>
</dbReference>
<dbReference type="Pfam" id="PF00270">
    <property type="entry name" value="DEAD"/>
    <property type="match status" value="2"/>
</dbReference>
<accession>A0A7M5VBF3</accession>
<dbReference type="InterPro" id="IPR001650">
    <property type="entry name" value="Helicase_C-like"/>
</dbReference>
<dbReference type="PANTHER" id="PTHR47958">
    <property type="entry name" value="ATP-DEPENDENT RNA HELICASE DBP3"/>
    <property type="match status" value="1"/>
</dbReference>
<evidence type="ECO:0000256" key="3">
    <source>
        <dbReference type="ARBA" id="ARBA00022801"/>
    </source>
</evidence>
<sequence length="581" mass="65727">MLQNFVPLRNQPSTIQTSLRANQNISADAVRSRHGIEVEGDNVPDPISSFDEMEIPQALKIFLKRVKKISKPTPIQMQSISCLQHQRDIICLSATGTGKTYGYLLPLCSFLWKRQNNIHHQAQRNQQASQPLCLIIVPTRELVNQVLAITRELLSASNIFVQSSTNYGHSQRNGHSTPGPSHFVDNSSPVNHPPFNNTGGRALPNQWNFHPPRSQFIQQPINTPNYNQHPPYTPPRRPHPPYTLPQRPSYQQQMSNMANNVGYAYESQIPNANQQYANIEKIVKQKIIGLCGGTPVHDDVTRLNIDQHVVVIATPGRLLDLCSRNVLNLDGVRYFVIDECDRILDMGMEEQLRQIVAKVTINSNHDDIRTSLWSATLPESLERIARSAVIHPIYVCCGIKNSVPRNIQQDVRFLHTYQKREVLLDVLRQIPYPPVLVFTSSKDKVDDVTEFLHGEQFHAAALHSGYPQDYRNDVITSFRSDEIDILVATDLASRGLDVPTITHIINYDTPDTIEDYIHRVGRTGRFGRAGNVTTFLTLDCKIANELKELLECSNCDVPLQLRDVKMFGQKVLHTEMGDRVA</sequence>
<organism evidence="11 12">
    <name type="scientific">Clytia hemisphaerica</name>
    <dbReference type="NCBI Taxonomy" id="252671"/>
    <lineage>
        <taxon>Eukaryota</taxon>
        <taxon>Metazoa</taxon>
        <taxon>Cnidaria</taxon>
        <taxon>Hydrozoa</taxon>
        <taxon>Hydroidolina</taxon>
        <taxon>Leptothecata</taxon>
        <taxon>Obeliida</taxon>
        <taxon>Clytiidae</taxon>
        <taxon>Clytia</taxon>
    </lineage>
</organism>
<dbReference type="PROSITE" id="PS51195">
    <property type="entry name" value="Q_MOTIF"/>
    <property type="match status" value="1"/>
</dbReference>
<dbReference type="PROSITE" id="PS51194">
    <property type="entry name" value="HELICASE_CTER"/>
    <property type="match status" value="1"/>
</dbReference>
<dbReference type="GeneID" id="136813413"/>
<dbReference type="SMART" id="SM00487">
    <property type="entry name" value="DEXDc"/>
    <property type="match status" value="1"/>
</dbReference>
<keyword evidence="5" id="KW-0067">ATP-binding</keyword>
<dbReference type="RefSeq" id="XP_066926035.1">
    <property type="nucleotide sequence ID" value="XM_067069934.1"/>
</dbReference>
<dbReference type="Proteomes" id="UP000594262">
    <property type="component" value="Unplaced"/>
</dbReference>
<evidence type="ECO:0000256" key="1">
    <source>
        <dbReference type="ARBA" id="ARBA00012552"/>
    </source>
</evidence>
<keyword evidence="12" id="KW-1185">Reference proteome</keyword>
<evidence type="ECO:0000256" key="7">
    <source>
        <dbReference type="SAM" id="MobiDB-lite"/>
    </source>
</evidence>
<feature type="domain" description="Helicase ATP-binding" evidence="8">
    <location>
        <begin position="80"/>
        <end position="395"/>
    </location>
</feature>
<keyword evidence="4" id="KW-0347">Helicase</keyword>
<dbReference type="InterPro" id="IPR014014">
    <property type="entry name" value="RNA_helicase_DEAD_Q_motif"/>
</dbReference>
<feature type="domain" description="DEAD-box RNA helicase Q" evidence="10">
    <location>
        <begin position="48"/>
        <end position="77"/>
    </location>
</feature>
<dbReference type="GO" id="GO:0005524">
    <property type="term" value="F:ATP binding"/>
    <property type="evidence" value="ECO:0007669"/>
    <property type="project" value="UniProtKB-KW"/>
</dbReference>
<keyword evidence="3" id="KW-0378">Hydrolase</keyword>
<dbReference type="InterPro" id="IPR044742">
    <property type="entry name" value="DEAD/DEAH_RhlB"/>
</dbReference>
<evidence type="ECO:0000256" key="2">
    <source>
        <dbReference type="ARBA" id="ARBA00022741"/>
    </source>
</evidence>
<feature type="region of interest" description="Disordered" evidence="7">
    <location>
        <begin position="166"/>
        <end position="200"/>
    </location>
</feature>
<protein>
    <recommendedName>
        <fullName evidence="1">RNA helicase</fullName>
        <ecNumber evidence="1">3.6.4.13</ecNumber>
    </recommendedName>
</protein>
<dbReference type="InterPro" id="IPR014001">
    <property type="entry name" value="Helicase_ATP-bd"/>
</dbReference>
<dbReference type="EC" id="3.6.4.13" evidence="1"/>
<evidence type="ECO:0000259" key="8">
    <source>
        <dbReference type="PROSITE" id="PS51192"/>
    </source>
</evidence>
<dbReference type="SUPFAM" id="SSF52540">
    <property type="entry name" value="P-loop containing nucleoside triphosphate hydrolases"/>
    <property type="match status" value="2"/>
</dbReference>
<keyword evidence="2" id="KW-0547">Nucleotide-binding</keyword>
<dbReference type="GO" id="GO:0016787">
    <property type="term" value="F:hydrolase activity"/>
    <property type="evidence" value="ECO:0007669"/>
    <property type="project" value="UniProtKB-KW"/>
</dbReference>
<proteinExistence type="predicted"/>
<dbReference type="GO" id="GO:0003676">
    <property type="term" value="F:nucleic acid binding"/>
    <property type="evidence" value="ECO:0007669"/>
    <property type="project" value="InterPro"/>
</dbReference>
<evidence type="ECO:0000256" key="6">
    <source>
        <dbReference type="PROSITE-ProRule" id="PRU00552"/>
    </source>
</evidence>
<dbReference type="SMART" id="SM00490">
    <property type="entry name" value="HELICc"/>
    <property type="match status" value="1"/>
</dbReference>
<feature type="domain" description="Helicase C-terminal" evidence="9">
    <location>
        <begin position="422"/>
        <end position="565"/>
    </location>
</feature>